<keyword evidence="12" id="KW-1185">Reference proteome</keyword>
<dbReference type="STRING" id="33114.A0A2G2X195"/>
<dbReference type="GO" id="GO:0005783">
    <property type="term" value="C:endoplasmic reticulum"/>
    <property type="evidence" value="ECO:0007669"/>
    <property type="project" value="UniProtKB-SubCell"/>
</dbReference>
<dbReference type="GO" id="GO:0046872">
    <property type="term" value="F:metal ion binding"/>
    <property type="evidence" value="ECO:0007669"/>
    <property type="project" value="UniProtKB-KW"/>
</dbReference>
<dbReference type="AlphaFoldDB" id="A0A2G2X195"/>
<dbReference type="SUPFAM" id="SSF55856">
    <property type="entry name" value="Cytochrome b5-like heme/steroid binding domain"/>
    <property type="match status" value="2"/>
</dbReference>
<keyword evidence="5" id="KW-0256">Endoplasmic reticulum</keyword>
<dbReference type="PANTHER" id="PTHR10281:SF72">
    <property type="entry name" value="NEUDESIN"/>
    <property type="match status" value="1"/>
</dbReference>
<comment type="similarity">
    <text evidence="8">Belongs to the cytochrome b5 family. MAPR subfamily.</text>
</comment>
<evidence type="ECO:0000256" key="9">
    <source>
        <dbReference type="SAM" id="Phobius"/>
    </source>
</evidence>
<protein>
    <submittedName>
        <fullName evidence="11">Membrane steroid-binding protein 2</fullName>
    </submittedName>
</protein>
<gene>
    <name evidence="11" type="ORF">CQW23_10946</name>
</gene>
<dbReference type="InterPro" id="IPR001199">
    <property type="entry name" value="Cyt_B5-like_heme/steroid-bd"/>
</dbReference>
<evidence type="ECO:0000259" key="10">
    <source>
        <dbReference type="SMART" id="SM01117"/>
    </source>
</evidence>
<feature type="domain" description="Cytochrome b5 heme-binding" evidence="10">
    <location>
        <begin position="231"/>
        <end position="327"/>
    </location>
</feature>
<dbReference type="FunFam" id="3.10.120.10:FF:000003">
    <property type="entry name" value="membrane-associated progesterone receptor component 1"/>
    <property type="match status" value="1"/>
</dbReference>
<dbReference type="Pfam" id="PF00173">
    <property type="entry name" value="Cyt-b5"/>
    <property type="match status" value="2"/>
</dbReference>
<keyword evidence="7" id="KW-0446">Lipid-binding</keyword>
<keyword evidence="9" id="KW-0472">Membrane</keyword>
<name>A0A2G2X195_CAPBA</name>
<keyword evidence="4" id="KW-0479">Metal-binding</keyword>
<organism evidence="11 12">
    <name type="scientific">Capsicum baccatum</name>
    <name type="common">Peruvian pepper</name>
    <dbReference type="NCBI Taxonomy" id="33114"/>
    <lineage>
        <taxon>Eukaryota</taxon>
        <taxon>Viridiplantae</taxon>
        <taxon>Streptophyta</taxon>
        <taxon>Embryophyta</taxon>
        <taxon>Tracheophyta</taxon>
        <taxon>Spermatophyta</taxon>
        <taxon>Magnoliopsida</taxon>
        <taxon>eudicotyledons</taxon>
        <taxon>Gunneridae</taxon>
        <taxon>Pentapetalae</taxon>
        <taxon>asterids</taxon>
        <taxon>lamiids</taxon>
        <taxon>Solanales</taxon>
        <taxon>Solanaceae</taxon>
        <taxon>Solanoideae</taxon>
        <taxon>Capsiceae</taxon>
        <taxon>Capsicum</taxon>
    </lineage>
</organism>
<dbReference type="Proteomes" id="UP000224567">
    <property type="component" value="Unassembled WGS sequence"/>
</dbReference>
<keyword evidence="3" id="KW-0754">Steroid-binding</keyword>
<keyword evidence="6" id="KW-0408">Iron</keyword>
<proteinExistence type="inferred from homology"/>
<dbReference type="GO" id="GO:0005496">
    <property type="term" value="F:steroid binding"/>
    <property type="evidence" value="ECO:0007669"/>
    <property type="project" value="UniProtKB-KW"/>
</dbReference>
<feature type="transmembrane region" description="Helical" evidence="9">
    <location>
        <begin position="12"/>
        <end position="33"/>
    </location>
</feature>
<dbReference type="PANTHER" id="PTHR10281">
    <property type="entry name" value="MEMBRANE-ASSOCIATED PROGESTERONE RECEPTOR COMPONENT-RELATED"/>
    <property type="match status" value="1"/>
</dbReference>
<sequence length="359" mass="41052">MTTEVWTTVTEIILQYTGLWLTAFFTIVALMVVTYKVVYGMFFSADDFVPIKRQPLHLGDMTKEELRAYNGSDSEKPLLMAIKGKIYDVSTSKIFYGPGGSYAMFAGRDASRALAQLSFKPEDINGNLEGLSDAQLEILQDWEYKFMDYSKVGRHSNSFFLFLHQTKKRRKTTAIWTTITEIILQYTGLWPTTFFTIVALMVVTYKVVFGMFFSDDDFVPIKRQSLHLGDMTEEELRAYNRSDSEKSLVMAIKGKIYDVSTSKMFYGPDGSYAMFSRRDASRALAQLSFKPEDFNGSLEGLSDAQLEILQDWEYKFMDKYARVGQLVLKKTPTENKAEEESVWDRTSVEGIKSRYAAGE</sequence>
<feature type="domain" description="Cytochrome b5 heme-binding" evidence="10">
    <location>
        <begin position="61"/>
        <end position="156"/>
    </location>
</feature>
<evidence type="ECO:0000256" key="1">
    <source>
        <dbReference type="ARBA" id="ARBA00004240"/>
    </source>
</evidence>
<dbReference type="EMBL" id="MLFT02000004">
    <property type="protein sequence ID" value="PHT51199.1"/>
    <property type="molecule type" value="Genomic_DNA"/>
</dbReference>
<evidence type="ECO:0000256" key="5">
    <source>
        <dbReference type="ARBA" id="ARBA00022824"/>
    </source>
</evidence>
<dbReference type="InterPro" id="IPR050577">
    <property type="entry name" value="MAPR/NEUFC/NENF-like"/>
</dbReference>
<dbReference type="SMART" id="SM01117">
    <property type="entry name" value="Cyt-b5"/>
    <property type="match status" value="2"/>
</dbReference>
<evidence type="ECO:0000256" key="3">
    <source>
        <dbReference type="ARBA" id="ARBA00022665"/>
    </source>
</evidence>
<evidence type="ECO:0000256" key="6">
    <source>
        <dbReference type="ARBA" id="ARBA00023004"/>
    </source>
</evidence>
<reference evidence="11 12" key="1">
    <citation type="journal article" date="2017" name="Genome Biol.">
        <title>New reference genome sequences of hot pepper reveal the massive evolution of plant disease-resistance genes by retroduplication.</title>
        <authorList>
            <person name="Kim S."/>
            <person name="Park J."/>
            <person name="Yeom S.I."/>
            <person name="Kim Y.M."/>
            <person name="Seo E."/>
            <person name="Kim K.T."/>
            <person name="Kim M.S."/>
            <person name="Lee J.M."/>
            <person name="Cheong K."/>
            <person name="Shin H.S."/>
            <person name="Kim S.B."/>
            <person name="Han K."/>
            <person name="Lee J."/>
            <person name="Park M."/>
            <person name="Lee H.A."/>
            <person name="Lee H.Y."/>
            <person name="Lee Y."/>
            <person name="Oh S."/>
            <person name="Lee J.H."/>
            <person name="Choi E."/>
            <person name="Choi E."/>
            <person name="Lee S.E."/>
            <person name="Jeon J."/>
            <person name="Kim H."/>
            <person name="Choi G."/>
            <person name="Song H."/>
            <person name="Lee J."/>
            <person name="Lee S.C."/>
            <person name="Kwon J.K."/>
            <person name="Lee H.Y."/>
            <person name="Koo N."/>
            <person name="Hong Y."/>
            <person name="Kim R.W."/>
            <person name="Kang W.H."/>
            <person name="Huh J.H."/>
            <person name="Kang B.C."/>
            <person name="Yang T.J."/>
            <person name="Lee Y.H."/>
            <person name="Bennetzen J.L."/>
            <person name="Choi D."/>
        </authorList>
    </citation>
    <scope>NUCLEOTIDE SEQUENCE [LARGE SCALE GENOMIC DNA]</scope>
    <source>
        <strain evidence="12">cv. PBC81</strain>
    </source>
</reference>
<evidence type="ECO:0000256" key="7">
    <source>
        <dbReference type="ARBA" id="ARBA00023121"/>
    </source>
</evidence>
<keyword evidence="9" id="KW-1133">Transmembrane helix</keyword>
<evidence type="ECO:0000256" key="4">
    <source>
        <dbReference type="ARBA" id="ARBA00022723"/>
    </source>
</evidence>
<keyword evidence="2" id="KW-0349">Heme</keyword>
<feature type="transmembrane region" description="Helical" evidence="9">
    <location>
        <begin position="194"/>
        <end position="213"/>
    </location>
</feature>
<evidence type="ECO:0000313" key="11">
    <source>
        <dbReference type="EMBL" id="PHT51199.1"/>
    </source>
</evidence>
<dbReference type="GO" id="GO:0016020">
    <property type="term" value="C:membrane"/>
    <property type="evidence" value="ECO:0007669"/>
    <property type="project" value="TreeGrafter"/>
</dbReference>
<reference evidence="12" key="2">
    <citation type="journal article" date="2017" name="J. Anim. Genet.">
        <title>Multiple reference genome sequences of hot pepper reveal the massive evolution of plant disease resistance genes by retroduplication.</title>
        <authorList>
            <person name="Kim S."/>
            <person name="Park J."/>
            <person name="Yeom S.-I."/>
            <person name="Kim Y.-M."/>
            <person name="Seo E."/>
            <person name="Kim K.-T."/>
            <person name="Kim M.-S."/>
            <person name="Lee J.M."/>
            <person name="Cheong K."/>
            <person name="Shin H.-S."/>
            <person name="Kim S.-B."/>
            <person name="Han K."/>
            <person name="Lee J."/>
            <person name="Park M."/>
            <person name="Lee H.-A."/>
            <person name="Lee H.-Y."/>
            <person name="Lee Y."/>
            <person name="Oh S."/>
            <person name="Lee J.H."/>
            <person name="Choi E."/>
            <person name="Choi E."/>
            <person name="Lee S.E."/>
            <person name="Jeon J."/>
            <person name="Kim H."/>
            <person name="Choi G."/>
            <person name="Song H."/>
            <person name="Lee J."/>
            <person name="Lee S.-C."/>
            <person name="Kwon J.-K."/>
            <person name="Lee H.-Y."/>
            <person name="Koo N."/>
            <person name="Hong Y."/>
            <person name="Kim R.W."/>
            <person name="Kang W.-H."/>
            <person name="Huh J.H."/>
            <person name="Kang B.-C."/>
            <person name="Yang T.-J."/>
            <person name="Lee Y.-H."/>
            <person name="Bennetzen J.L."/>
            <person name="Choi D."/>
        </authorList>
    </citation>
    <scope>NUCLEOTIDE SEQUENCE [LARGE SCALE GENOMIC DNA]</scope>
    <source>
        <strain evidence="12">cv. PBC81</strain>
    </source>
</reference>
<evidence type="ECO:0000313" key="12">
    <source>
        <dbReference type="Proteomes" id="UP000224567"/>
    </source>
</evidence>
<accession>A0A2G2X195</accession>
<comment type="caution">
    <text evidence="11">The sequence shown here is derived from an EMBL/GenBank/DDBJ whole genome shotgun (WGS) entry which is preliminary data.</text>
</comment>
<comment type="subcellular location">
    <subcellularLocation>
        <location evidence="1">Endoplasmic reticulum</location>
    </subcellularLocation>
</comment>
<evidence type="ECO:0000256" key="8">
    <source>
        <dbReference type="ARBA" id="ARBA00038357"/>
    </source>
</evidence>
<dbReference type="OrthoDB" id="547796at2759"/>
<keyword evidence="9" id="KW-0812">Transmembrane</keyword>
<evidence type="ECO:0000256" key="2">
    <source>
        <dbReference type="ARBA" id="ARBA00022617"/>
    </source>
</evidence>
<dbReference type="Gene3D" id="3.10.120.10">
    <property type="entry name" value="Cytochrome b5-like heme/steroid binding domain"/>
    <property type="match status" value="2"/>
</dbReference>
<dbReference type="InterPro" id="IPR036400">
    <property type="entry name" value="Cyt_B5-like_heme/steroid_sf"/>
</dbReference>